<organism evidence="2 3">
    <name type="scientific">Linum trigynum</name>
    <dbReference type="NCBI Taxonomy" id="586398"/>
    <lineage>
        <taxon>Eukaryota</taxon>
        <taxon>Viridiplantae</taxon>
        <taxon>Streptophyta</taxon>
        <taxon>Embryophyta</taxon>
        <taxon>Tracheophyta</taxon>
        <taxon>Spermatophyta</taxon>
        <taxon>Magnoliopsida</taxon>
        <taxon>eudicotyledons</taxon>
        <taxon>Gunneridae</taxon>
        <taxon>Pentapetalae</taxon>
        <taxon>rosids</taxon>
        <taxon>fabids</taxon>
        <taxon>Malpighiales</taxon>
        <taxon>Linaceae</taxon>
        <taxon>Linum</taxon>
    </lineage>
</organism>
<protein>
    <recommendedName>
        <fullName evidence="4">F-box domain-containing protein</fullName>
    </recommendedName>
</protein>
<accession>A0AAV2EEB4</accession>
<proteinExistence type="predicted"/>
<gene>
    <name evidence="2" type="ORF">LTRI10_LOCUS25464</name>
</gene>
<dbReference type="PANTHER" id="PTHR34145">
    <property type="entry name" value="OS02G0105600 PROTEIN"/>
    <property type="match status" value="1"/>
</dbReference>
<reference evidence="2 3" key="1">
    <citation type="submission" date="2024-04" db="EMBL/GenBank/DDBJ databases">
        <authorList>
            <person name="Fracassetti M."/>
        </authorList>
    </citation>
    <scope>NUCLEOTIDE SEQUENCE [LARGE SCALE GENOMIC DNA]</scope>
</reference>
<dbReference type="AlphaFoldDB" id="A0AAV2EEB4"/>
<sequence length="494" mass="56864">MSIFEAEQGRKRRRNNLGMATPVVGGEEEEATTDQFSKLPDELAVGILSRSATTMNEAARCSSLLGKRWRNMWQLIDSAVLDFNKSDDDDRRSEPQRRRFVDRVDQAIGLIRQFKTRLDELKIVFKFTEMEEAGWRWIQFGLGEGVKRLTLLSLLRPGWEARDAIPVPLFTPEFVAKQDLSRLEVLEFQGVSMIPGGTLDHVLSRCHSLQHLSLNNCSFHDEDTVIRICRPNNDSLQTLTFWCPEEEFHNVTRIEIISAPGLRSLKVGGGPVVPRVEFGDDIPQLREFEYCRHIQFAADGDDPCYFPWSRSESNKFAPRLQFLKYDLTTDNFKPLSARAPEWLRFEKLTVLDLSIYIDFAGTSMLECTALLRAAPMLRQLFISFIHLCYYNKWEDPEQELPTWKHHSLQVLQLHGVHPSDWQVVDCRKPQMEVAAYIIMASPSLKQVLIDTRNLRSTAPREPPQVDAHISEAKMELEARLSSHTTTSQIHFTYL</sequence>
<evidence type="ECO:0000256" key="1">
    <source>
        <dbReference type="SAM" id="MobiDB-lite"/>
    </source>
</evidence>
<dbReference type="InterPro" id="IPR032675">
    <property type="entry name" value="LRR_dom_sf"/>
</dbReference>
<evidence type="ECO:0000313" key="3">
    <source>
        <dbReference type="Proteomes" id="UP001497516"/>
    </source>
</evidence>
<keyword evidence="3" id="KW-1185">Reference proteome</keyword>
<dbReference type="Proteomes" id="UP001497516">
    <property type="component" value="Chromosome 4"/>
</dbReference>
<dbReference type="InterPro" id="IPR053772">
    <property type="entry name" value="At1g61320/At1g61330-like"/>
</dbReference>
<name>A0AAV2EEB4_9ROSI</name>
<feature type="region of interest" description="Disordered" evidence="1">
    <location>
        <begin position="1"/>
        <end position="33"/>
    </location>
</feature>
<evidence type="ECO:0008006" key="4">
    <source>
        <dbReference type="Google" id="ProtNLM"/>
    </source>
</evidence>
<evidence type="ECO:0000313" key="2">
    <source>
        <dbReference type="EMBL" id="CAL1384244.1"/>
    </source>
</evidence>
<dbReference type="SUPFAM" id="SSF52047">
    <property type="entry name" value="RNI-like"/>
    <property type="match status" value="1"/>
</dbReference>
<dbReference type="EMBL" id="OZ034817">
    <property type="protein sequence ID" value="CAL1384244.1"/>
    <property type="molecule type" value="Genomic_DNA"/>
</dbReference>
<dbReference type="PANTHER" id="PTHR34145:SF28">
    <property type="entry name" value="F-BOX DOMAIN-CONTAINING PROTEIN"/>
    <property type="match status" value="1"/>
</dbReference>
<dbReference type="Gene3D" id="3.80.10.10">
    <property type="entry name" value="Ribonuclease Inhibitor"/>
    <property type="match status" value="1"/>
</dbReference>